<feature type="region of interest" description="Disordered" evidence="1">
    <location>
        <begin position="475"/>
        <end position="556"/>
    </location>
</feature>
<name>A0A7J6N8H4_PEROL</name>
<feature type="compositionally biased region" description="Basic and acidic residues" evidence="1">
    <location>
        <begin position="609"/>
        <end position="623"/>
    </location>
</feature>
<comment type="caution">
    <text evidence="2">The sequence shown here is derived from an EMBL/GenBank/DDBJ whole genome shotgun (WGS) entry which is preliminary data.</text>
</comment>
<feature type="compositionally biased region" description="Basic and acidic residues" evidence="1">
    <location>
        <begin position="476"/>
        <end position="486"/>
    </location>
</feature>
<evidence type="ECO:0000313" key="3">
    <source>
        <dbReference type="Proteomes" id="UP000541610"/>
    </source>
</evidence>
<proteinExistence type="predicted"/>
<organism evidence="2 3">
    <name type="scientific">Perkinsus olseni</name>
    <name type="common">Perkinsus atlanticus</name>
    <dbReference type="NCBI Taxonomy" id="32597"/>
    <lineage>
        <taxon>Eukaryota</taxon>
        <taxon>Sar</taxon>
        <taxon>Alveolata</taxon>
        <taxon>Perkinsozoa</taxon>
        <taxon>Perkinsea</taxon>
        <taxon>Perkinsida</taxon>
        <taxon>Perkinsidae</taxon>
        <taxon>Perkinsus</taxon>
    </lineage>
</organism>
<evidence type="ECO:0000256" key="1">
    <source>
        <dbReference type="SAM" id="MobiDB-lite"/>
    </source>
</evidence>
<dbReference type="EMBL" id="JABANP010000648">
    <property type="protein sequence ID" value="KAF4680106.1"/>
    <property type="molecule type" value="Genomic_DNA"/>
</dbReference>
<feature type="region of interest" description="Disordered" evidence="1">
    <location>
        <begin position="786"/>
        <end position="809"/>
    </location>
</feature>
<gene>
    <name evidence="2" type="ORF">FOZ60_014047</name>
</gene>
<dbReference type="AlphaFoldDB" id="A0A7J6N8H4"/>
<evidence type="ECO:0000313" key="2">
    <source>
        <dbReference type="EMBL" id="KAF4680106.1"/>
    </source>
</evidence>
<protein>
    <submittedName>
        <fullName evidence="2">Uncharacterized protein</fullName>
    </submittedName>
</protein>
<reference evidence="2 3" key="1">
    <citation type="submission" date="2020-04" db="EMBL/GenBank/DDBJ databases">
        <title>Perkinsus olseni comparative genomics.</title>
        <authorList>
            <person name="Bogema D.R."/>
        </authorList>
    </citation>
    <scope>NUCLEOTIDE SEQUENCE [LARGE SCALE GENOMIC DNA]</scope>
    <source>
        <strain evidence="2">00978-12</strain>
    </source>
</reference>
<feature type="region of interest" description="Disordered" evidence="1">
    <location>
        <begin position="591"/>
        <end position="623"/>
    </location>
</feature>
<dbReference type="Proteomes" id="UP000541610">
    <property type="component" value="Unassembled WGS sequence"/>
</dbReference>
<sequence length="1137" mass="126017">MSSTRGVADGPVAEICRVLGIPAGDLVGSYYGEIDPLYNIDDFSGVLLRFCGLEEDPEGHRHVSERRAACAEDFEGFPRYLREHRNIPSPAIENPLHPGAPMNIHDRNSVAAASGWPGLEADAVLPMWMASNAGQLRRSRVPYFAHTAGAPTDIFYNPSDETIPDSKTETVSLILTLHGSPFVMNPPPEAEAARDSQQLIEEARAHSYPDVCDIPTEGQRSKIRDCTLWGMLHSCLIFPCSKAIMCVICKAVFKSERAKASKSMIKHGKLFLCEDFSWYNALKAFAKHSTNPTSHHYGEVFIEGLPTANRFNNVYPIVTVQGEALRGITMTELLHTKSPRDFPGTFCEVVRQLREFVLERESLAIQGIDDRNYPSRRPSLGPVGGLLLDKIGRAVFWQANARLEYSPGFDANRPYIVWQNTCPLHLELNAALVRRKAELESGRGGQSLTRPPVCSKNIPQCAGWATQPSSVGDDCYANRDSIDNGSRHQTGGKAQHDQSEGQPTRHRSGRPVISYPPHRLALPDQAEGHLGDADVLSQMGTGESSRMHGASERGPTIGYSFRPHRLSLDRPHYCRSPEEFLRDMYGTGVHLERSGEEYPGTTSASSYRPRAETSRDDQSRTDQHACHDNYRLDDTHQDSHPYCNDRFPNESDLDVRHRMVPNEAASEALITLQDAPASPISTHLPGQYLEAPDLLTPPEPELSRPACNLQAQQHRSQPGGVGNVGGERSGGGLAHCSANNARCRRRDESELNCQGHDLHSSASASSGAAALRPGAFARSSTYPVEEATASHKGHHAVSTGSTTRRPSESRLVGFPNRWTEFHGIEVKSIFSLPWLAAAPRRIEHDPERTFSPASDPLPFFKMLPRTSRREVRDRRPTHNAERTVVIEGEDYSYMESAEYKNDPRIARWRRLLDSLEEANLICPLDRKNLKAISHPLVAGAAVPGPRDNQSGRVALLTGLYSGAQGKYALNVPKAGTILEWLANGNLGVLYVVVHSKNKLVNSPPQNVASLGFCCRPHLEAFLSIFRRWELRRPLRSDGPNGRPTMTFLVRSREAFDTDLFETNDSRSHQEGQRRGWKKSGLTIDESVLNRVIILARESWHKRSTLVDGFEIPESWGMSSGHCPPRTRGHITSHGMAG</sequence>
<accession>A0A7J6N8H4</accession>